<comment type="caution">
    <text evidence="1">The sequence shown here is derived from an EMBL/GenBank/DDBJ whole genome shotgun (WGS) entry which is preliminary data.</text>
</comment>
<reference evidence="1" key="2">
    <citation type="submission" date="2021-09" db="EMBL/GenBank/DDBJ databases">
        <authorList>
            <person name="Jia N."/>
            <person name="Wang J."/>
            <person name="Shi W."/>
            <person name="Du L."/>
            <person name="Sun Y."/>
            <person name="Zhan W."/>
            <person name="Jiang J."/>
            <person name="Wang Q."/>
            <person name="Zhang B."/>
            <person name="Ji P."/>
            <person name="Sakyi L.B."/>
            <person name="Cui X."/>
            <person name="Yuan T."/>
            <person name="Jiang B."/>
            <person name="Yang W."/>
            <person name="Lam T.T.-Y."/>
            <person name="Chang Q."/>
            <person name="Ding S."/>
            <person name="Wang X."/>
            <person name="Zhu J."/>
            <person name="Ruan X."/>
            <person name="Zhao L."/>
            <person name="Wei J."/>
            <person name="Que T."/>
            <person name="Du C."/>
            <person name="Cheng J."/>
            <person name="Dai P."/>
            <person name="Han X."/>
            <person name="Huang E."/>
            <person name="Gao Y."/>
            <person name="Liu J."/>
            <person name="Shao H."/>
            <person name="Ye R."/>
            <person name="Li L."/>
            <person name="Wei W."/>
            <person name="Wang X."/>
            <person name="Wang C."/>
            <person name="Huo Q."/>
            <person name="Li W."/>
            <person name="Guo W."/>
            <person name="Chen H."/>
            <person name="Chen S."/>
            <person name="Zhou L."/>
            <person name="Zhou L."/>
            <person name="Ni X."/>
            <person name="Tian J."/>
            <person name="Zhou Y."/>
            <person name="Sheng Y."/>
            <person name="Liu T."/>
            <person name="Pan Y."/>
            <person name="Xia L."/>
            <person name="Li J."/>
            <person name="Zhao F."/>
            <person name="Cao W."/>
        </authorList>
    </citation>
    <scope>NUCLEOTIDE SEQUENCE</scope>
    <source>
        <strain evidence="1">Rmic-2018</strain>
        <tissue evidence="1">Larvae</tissue>
    </source>
</reference>
<evidence type="ECO:0000313" key="2">
    <source>
        <dbReference type="Proteomes" id="UP000821866"/>
    </source>
</evidence>
<organism evidence="1 2">
    <name type="scientific">Rhipicephalus microplus</name>
    <name type="common">Cattle tick</name>
    <name type="synonym">Boophilus microplus</name>
    <dbReference type="NCBI Taxonomy" id="6941"/>
    <lineage>
        <taxon>Eukaryota</taxon>
        <taxon>Metazoa</taxon>
        <taxon>Ecdysozoa</taxon>
        <taxon>Arthropoda</taxon>
        <taxon>Chelicerata</taxon>
        <taxon>Arachnida</taxon>
        <taxon>Acari</taxon>
        <taxon>Parasitiformes</taxon>
        <taxon>Ixodida</taxon>
        <taxon>Ixodoidea</taxon>
        <taxon>Ixodidae</taxon>
        <taxon>Rhipicephalinae</taxon>
        <taxon>Rhipicephalus</taxon>
        <taxon>Boophilus</taxon>
    </lineage>
</organism>
<evidence type="ECO:0000313" key="1">
    <source>
        <dbReference type="EMBL" id="KAH7934713.1"/>
    </source>
</evidence>
<accession>A0A9J6CW58</accession>
<name>A0A9J6CW58_RHIMP</name>
<dbReference type="AlphaFoldDB" id="A0A9J6CW58"/>
<proteinExistence type="predicted"/>
<dbReference type="Proteomes" id="UP000821866">
    <property type="component" value="Unassembled WGS sequence"/>
</dbReference>
<sequence length="208" mass="23121">MLATRLNSLIPSIAAHTVMVHGEAGHLDSKQNNQCQEDVPPETLVSSMSSTLVGPSRSFGDMRLADHKYAFKPDSPVGAPSTSVAGMECFVMMASAKHLPKGYKYCRNVLKLPSVRSLQLWLQRVPLRVWICPDIFDLVKRSGLLLANVPDDLSLDSASGLHENNMVFFVGWVANKFLQSHKCAGTSQKCKLILKMHIFLMKRKYSFT</sequence>
<keyword evidence="2" id="KW-1185">Reference proteome</keyword>
<protein>
    <submittedName>
        <fullName evidence="1">Uncharacterized protein</fullName>
    </submittedName>
</protein>
<gene>
    <name evidence="1" type="ORF">HPB51_028920</name>
</gene>
<reference evidence="1" key="1">
    <citation type="journal article" date="2020" name="Cell">
        <title>Large-Scale Comparative Analyses of Tick Genomes Elucidate Their Genetic Diversity and Vector Capacities.</title>
        <authorList>
            <consortium name="Tick Genome and Microbiome Consortium (TIGMIC)"/>
            <person name="Jia N."/>
            <person name="Wang J."/>
            <person name="Shi W."/>
            <person name="Du L."/>
            <person name="Sun Y."/>
            <person name="Zhan W."/>
            <person name="Jiang J.F."/>
            <person name="Wang Q."/>
            <person name="Zhang B."/>
            <person name="Ji P."/>
            <person name="Bell-Sakyi L."/>
            <person name="Cui X.M."/>
            <person name="Yuan T.T."/>
            <person name="Jiang B.G."/>
            <person name="Yang W.F."/>
            <person name="Lam T.T."/>
            <person name="Chang Q.C."/>
            <person name="Ding S.J."/>
            <person name="Wang X.J."/>
            <person name="Zhu J.G."/>
            <person name="Ruan X.D."/>
            <person name="Zhao L."/>
            <person name="Wei J.T."/>
            <person name="Ye R.Z."/>
            <person name="Que T.C."/>
            <person name="Du C.H."/>
            <person name="Zhou Y.H."/>
            <person name="Cheng J.X."/>
            <person name="Dai P.F."/>
            <person name="Guo W.B."/>
            <person name="Han X.H."/>
            <person name="Huang E.J."/>
            <person name="Li L.F."/>
            <person name="Wei W."/>
            <person name="Gao Y.C."/>
            <person name="Liu J.Z."/>
            <person name="Shao H.Z."/>
            <person name="Wang X."/>
            <person name="Wang C.C."/>
            <person name="Yang T.C."/>
            <person name="Huo Q.B."/>
            <person name="Li W."/>
            <person name="Chen H.Y."/>
            <person name="Chen S.E."/>
            <person name="Zhou L.G."/>
            <person name="Ni X.B."/>
            <person name="Tian J.H."/>
            <person name="Sheng Y."/>
            <person name="Liu T."/>
            <person name="Pan Y.S."/>
            <person name="Xia L.Y."/>
            <person name="Li J."/>
            <person name="Zhao F."/>
            <person name="Cao W.C."/>
        </authorList>
    </citation>
    <scope>NUCLEOTIDE SEQUENCE</scope>
    <source>
        <strain evidence="1">Rmic-2018</strain>
    </source>
</reference>
<dbReference type="EMBL" id="JABSTU010006001">
    <property type="protein sequence ID" value="KAH7934713.1"/>
    <property type="molecule type" value="Genomic_DNA"/>
</dbReference>